<feature type="coiled-coil region" evidence="1">
    <location>
        <begin position="148"/>
        <end position="175"/>
    </location>
</feature>
<name>C5DE60_LACTC</name>
<feature type="compositionally biased region" description="Polar residues" evidence="2">
    <location>
        <begin position="28"/>
        <end position="37"/>
    </location>
</feature>
<keyword evidence="1" id="KW-0175">Coiled coil</keyword>
<dbReference type="Proteomes" id="UP000002036">
    <property type="component" value="Chromosome C"/>
</dbReference>
<dbReference type="eggNOG" id="ENOG502S9AV">
    <property type="taxonomic scope" value="Eukaryota"/>
</dbReference>
<dbReference type="FunCoup" id="C5DE60">
    <property type="interactions" value="27"/>
</dbReference>
<dbReference type="InParanoid" id="C5DE60"/>
<reference evidence="3 4" key="1">
    <citation type="journal article" date="2009" name="Genome Res.">
        <title>Comparative genomics of protoploid Saccharomycetaceae.</title>
        <authorList>
            <consortium name="The Genolevures Consortium"/>
            <person name="Souciet J.-L."/>
            <person name="Dujon B."/>
            <person name="Gaillardin C."/>
            <person name="Johnston M."/>
            <person name="Baret P.V."/>
            <person name="Cliften P."/>
            <person name="Sherman D.J."/>
            <person name="Weissenbach J."/>
            <person name="Westhof E."/>
            <person name="Wincker P."/>
            <person name="Jubin C."/>
            <person name="Poulain J."/>
            <person name="Barbe V."/>
            <person name="Segurens B."/>
            <person name="Artiguenave F."/>
            <person name="Anthouard V."/>
            <person name="Vacherie B."/>
            <person name="Val M.-E."/>
            <person name="Fulton R.S."/>
            <person name="Minx P."/>
            <person name="Wilson R."/>
            <person name="Durrens P."/>
            <person name="Jean G."/>
            <person name="Marck C."/>
            <person name="Martin T."/>
            <person name="Nikolski M."/>
            <person name="Rolland T."/>
            <person name="Seret M.-L."/>
            <person name="Casaregola S."/>
            <person name="Despons L."/>
            <person name="Fairhead C."/>
            <person name="Fischer G."/>
            <person name="Lafontaine I."/>
            <person name="Leh V."/>
            <person name="Lemaire M."/>
            <person name="de Montigny J."/>
            <person name="Neuveglise C."/>
            <person name="Thierry A."/>
            <person name="Blanc-Lenfle I."/>
            <person name="Bleykasten C."/>
            <person name="Diffels J."/>
            <person name="Fritsch E."/>
            <person name="Frangeul L."/>
            <person name="Goeffon A."/>
            <person name="Jauniaux N."/>
            <person name="Kachouri-Lafond R."/>
            <person name="Payen C."/>
            <person name="Potier S."/>
            <person name="Pribylova L."/>
            <person name="Ozanne C."/>
            <person name="Richard G.-F."/>
            <person name="Sacerdot C."/>
            <person name="Straub M.-L."/>
            <person name="Talla E."/>
        </authorList>
    </citation>
    <scope>NUCLEOTIDE SEQUENCE [LARGE SCALE GENOMIC DNA]</scope>
    <source>
        <strain evidence="4">ATCC 56472 / CBS 6340 / NRRL Y-8284</strain>
    </source>
</reference>
<evidence type="ECO:0000313" key="4">
    <source>
        <dbReference type="Proteomes" id="UP000002036"/>
    </source>
</evidence>
<dbReference type="GeneID" id="8291377"/>
<evidence type="ECO:0000313" key="3">
    <source>
        <dbReference type="EMBL" id="CAR22071.1"/>
    </source>
</evidence>
<dbReference type="OMA" id="RIREPYS"/>
<organism evidence="3 4">
    <name type="scientific">Lachancea thermotolerans (strain ATCC 56472 / CBS 6340 / NRRL Y-8284)</name>
    <name type="common">Yeast</name>
    <name type="synonym">Kluyveromyces thermotolerans</name>
    <dbReference type="NCBI Taxonomy" id="559295"/>
    <lineage>
        <taxon>Eukaryota</taxon>
        <taxon>Fungi</taxon>
        <taxon>Dikarya</taxon>
        <taxon>Ascomycota</taxon>
        <taxon>Saccharomycotina</taxon>
        <taxon>Saccharomycetes</taxon>
        <taxon>Saccharomycetales</taxon>
        <taxon>Saccharomycetaceae</taxon>
        <taxon>Lachancea</taxon>
    </lineage>
</organism>
<protein>
    <submittedName>
        <fullName evidence="3">KLTH0C06512p</fullName>
    </submittedName>
</protein>
<evidence type="ECO:0000256" key="2">
    <source>
        <dbReference type="SAM" id="MobiDB-lite"/>
    </source>
</evidence>
<feature type="compositionally biased region" description="Low complexity" evidence="2">
    <location>
        <begin position="16"/>
        <end position="27"/>
    </location>
</feature>
<sequence>MQPFSSPPRVEHRSYYDQSPDSPPSYDTKLSTPTSGLDASVVDKLTSERRRNYQRVKQPFSSPLKAEKHSGSRPSPQRRQQNEQRHRERESRAMKARGGAFKMEKDVMDLEKKCELRLLEREAEFYQLDPDNVAALESEQEALEDEELVALLQEREEYEKLLELEQQQIEEALACFTLSNSEEHV</sequence>
<dbReference type="AlphaFoldDB" id="C5DE60"/>
<dbReference type="RefSeq" id="XP_002552509.1">
    <property type="nucleotide sequence ID" value="XM_002552463.1"/>
</dbReference>
<dbReference type="KEGG" id="lth:KLTH0C06512g"/>
<accession>C5DE60</accession>
<dbReference type="OrthoDB" id="4036589at2759"/>
<proteinExistence type="predicted"/>
<evidence type="ECO:0000256" key="1">
    <source>
        <dbReference type="SAM" id="Coils"/>
    </source>
</evidence>
<dbReference type="EMBL" id="CU928167">
    <property type="protein sequence ID" value="CAR22071.1"/>
    <property type="molecule type" value="Genomic_DNA"/>
</dbReference>
<feature type="region of interest" description="Disordered" evidence="2">
    <location>
        <begin position="1"/>
        <end position="102"/>
    </location>
</feature>
<feature type="compositionally biased region" description="Basic and acidic residues" evidence="2">
    <location>
        <begin position="80"/>
        <end position="93"/>
    </location>
</feature>
<gene>
    <name evidence="3" type="ordered locus">KLTH0C06512g</name>
</gene>
<dbReference type="HOGENOM" id="CLU_1461559_0_0_1"/>
<keyword evidence="4" id="KW-1185">Reference proteome</keyword>